<name>A0AAD7S263_9TELE</name>
<comment type="caution">
    <text evidence="2">The sequence shown here is derived from an EMBL/GenBank/DDBJ whole genome shotgun (WGS) entry which is preliminary data.</text>
</comment>
<proteinExistence type="predicted"/>
<dbReference type="Proteomes" id="UP001221898">
    <property type="component" value="Unassembled WGS sequence"/>
</dbReference>
<evidence type="ECO:0000313" key="2">
    <source>
        <dbReference type="EMBL" id="KAJ8394518.1"/>
    </source>
</evidence>
<reference evidence="2" key="1">
    <citation type="journal article" date="2023" name="Science">
        <title>Genome structures resolve the early diversification of teleost fishes.</title>
        <authorList>
            <person name="Parey E."/>
            <person name="Louis A."/>
            <person name="Montfort J."/>
            <person name="Bouchez O."/>
            <person name="Roques C."/>
            <person name="Iampietro C."/>
            <person name="Lluch J."/>
            <person name="Castinel A."/>
            <person name="Donnadieu C."/>
            <person name="Desvignes T."/>
            <person name="Floi Bucao C."/>
            <person name="Jouanno E."/>
            <person name="Wen M."/>
            <person name="Mejri S."/>
            <person name="Dirks R."/>
            <person name="Jansen H."/>
            <person name="Henkel C."/>
            <person name="Chen W.J."/>
            <person name="Zahm M."/>
            <person name="Cabau C."/>
            <person name="Klopp C."/>
            <person name="Thompson A.W."/>
            <person name="Robinson-Rechavi M."/>
            <person name="Braasch I."/>
            <person name="Lecointre G."/>
            <person name="Bobe J."/>
            <person name="Postlethwait J.H."/>
            <person name="Berthelot C."/>
            <person name="Roest Crollius H."/>
            <person name="Guiguen Y."/>
        </authorList>
    </citation>
    <scope>NUCLEOTIDE SEQUENCE</scope>
    <source>
        <strain evidence="2">NC1722</strain>
    </source>
</reference>
<accession>A0AAD7S263</accession>
<feature type="region of interest" description="Disordered" evidence="1">
    <location>
        <begin position="35"/>
        <end position="96"/>
    </location>
</feature>
<protein>
    <submittedName>
        <fullName evidence="2">Uncharacterized protein</fullName>
    </submittedName>
</protein>
<evidence type="ECO:0000313" key="3">
    <source>
        <dbReference type="Proteomes" id="UP001221898"/>
    </source>
</evidence>
<sequence>MRPQRFVPLLRAVFQQPALSRDRLQSLPSLPELVQHHSLPLRRTSNDQRNPPRSSPISAFSSQQPQQSLRSAPRNGERGHLSICGRERATAELTGPPRPSVLSFSSFIFHFPPGKPFHIFNTLFLSALLHSAVHPPSFSQ</sequence>
<organism evidence="2 3">
    <name type="scientific">Aldrovandia affinis</name>
    <dbReference type="NCBI Taxonomy" id="143900"/>
    <lineage>
        <taxon>Eukaryota</taxon>
        <taxon>Metazoa</taxon>
        <taxon>Chordata</taxon>
        <taxon>Craniata</taxon>
        <taxon>Vertebrata</taxon>
        <taxon>Euteleostomi</taxon>
        <taxon>Actinopterygii</taxon>
        <taxon>Neopterygii</taxon>
        <taxon>Teleostei</taxon>
        <taxon>Notacanthiformes</taxon>
        <taxon>Halosauridae</taxon>
        <taxon>Aldrovandia</taxon>
    </lineage>
</organism>
<keyword evidence="3" id="KW-1185">Reference proteome</keyword>
<evidence type="ECO:0000256" key="1">
    <source>
        <dbReference type="SAM" id="MobiDB-lite"/>
    </source>
</evidence>
<feature type="compositionally biased region" description="Polar residues" evidence="1">
    <location>
        <begin position="47"/>
        <end position="70"/>
    </location>
</feature>
<feature type="compositionally biased region" description="Basic and acidic residues" evidence="1">
    <location>
        <begin position="75"/>
        <end position="90"/>
    </location>
</feature>
<gene>
    <name evidence="2" type="ORF">AAFF_G00045280</name>
</gene>
<dbReference type="EMBL" id="JAINUG010000125">
    <property type="protein sequence ID" value="KAJ8394518.1"/>
    <property type="molecule type" value="Genomic_DNA"/>
</dbReference>
<dbReference type="AlphaFoldDB" id="A0AAD7S263"/>